<keyword evidence="6" id="KW-1185">Reference proteome</keyword>
<proteinExistence type="predicted"/>
<comment type="caution">
    <text evidence="5">The sequence shown here is derived from an EMBL/GenBank/DDBJ whole genome shotgun (WGS) entry which is preliminary data.</text>
</comment>
<dbReference type="Proteomes" id="UP001596113">
    <property type="component" value="Unassembled WGS sequence"/>
</dbReference>
<keyword evidence="2" id="KW-0238">DNA-binding</keyword>
<evidence type="ECO:0000256" key="2">
    <source>
        <dbReference type="ARBA" id="ARBA00023125"/>
    </source>
</evidence>
<keyword evidence="3" id="KW-0804">Transcription</keyword>
<evidence type="ECO:0000256" key="1">
    <source>
        <dbReference type="ARBA" id="ARBA00023015"/>
    </source>
</evidence>
<dbReference type="PRINTS" id="PR00032">
    <property type="entry name" value="HTHARAC"/>
</dbReference>
<organism evidence="5 6">
    <name type="scientific">Cohnella soli</name>
    <dbReference type="NCBI Taxonomy" id="425005"/>
    <lineage>
        <taxon>Bacteria</taxon>
        <taxon>Bacillati</taxon>
        <taxon>Bacillota</taxon>
        <taxon>Bacilli</taxon>
        <taxon>Bacillales</taxon>
        <taxon>Paenibacillaceae</taxon>
        <taxon>Cohnella</taxon>
    </lineage>
</organism>
<dbReference type="InterPro" id="IPR018060">
    <property type="entry name" value="HTH_AraC"/>
</dbReference>
<dbReference type="PANTHER" id="PTHR43280">
    <property type="entry name" value="ARAC-FAMILY TRANSCRIPTIONAL REGULATOR"/>
    <property type="match status" value="1"/>
</dbReference>
<evidence type="ECO:0000256" key="3">
    <source>
        <dbReference type="ARBA" id="ARBA00023163"/>
    </source>
</evidence>
<feature type="domain" description="HTH araC/xylS-type" evidence="4">
    <location>
        <begin position="172"/>
        <end position="271"/>
    </location>
</feature>
<dbReference type="PANTHER" id="PTHR43280:SF2">
    <property type="entry name" value="HTH-TYPE TRANSCRIPTIONAL REGULATOR EXSA"/>
    <property type="match status" value="1"/>
</dbReference>
<name>A0ABW0HY71_9BACL</name>
<sequence length="281" mass="32019">MDKLSFLNVTDRDSELPLYLTSVGYWDCQERTRRPEGFPDYQWLQVSSGAGELIVGDTRYAVKPGQGFFLFPREAHLYQPVADDWGVHWISFNGGLVHTLLRQAGIVRSGVFTLSVPERMISHFDHLYDLSLTGTPFLGMELSKLLYACLLDLSLSLRTGSSSADHHLTKLQPVIRFIETNSHRPITIEEMAGAIDVSAQYLCRLFQVGMRMRPMEYVNRERIKRSKEWMFREPDLKMRDVATKAGFDNPSYFSAVFKRIEGITPEQFKLSHGRNASGASS</sequence>
<evidence type="ECO:0000313" key="5">
    <source>
        <dbReference type="EMBL" id="MFC5403987.1"/>
    </source>
</evidence>
<dbReference type="RefSeq" id="WP_378133858.1">
    <property type="nucleotide sequence ID" value="NZ_JBHSMI010000025.1"/>
</dbReference>
<dbReference type="SUPFAM" id="SSF46689">
    <property type="entry name" value="Homeodomain-like"/>
    <property type="match status" value="2"/>
</dbReference>
<dbReference type="Gene3D" id="2.60.120.280">
    <property type="entry name" value="Regulatory protein AraC"/>
    <property type="match status" value="1"/>
</dbReference>
<dbReference type="Pfam" id="PF02311">
    <property type="entry name" value="AraC_binding"/>
    <property type="match status" value="1"/>
</dbReference>
<dbReference type="PROSITE" id="PS01124">
    <property type="entry name" value="HTH_ARAC_FAMILY_2"/>
    <property type="match status" value="1"/>
</dbReference>
<protein>
    <submittedName>
        <fullName evidence="5">AraC family transcriptional regulator</fullName>
    </submittedName>
</protein>
<dbReference type="PROSITE" id="PS00041">
    <property type="entry name" value="HTH_ARAC_FAMILY_1"/>
    <property type="match status" value="1"/>
</dbReference>
<dbReference type="InterPro" id="IPR009057">
    <property type="entry name" value="Homeodomain-like_sf"/>
</dbReference>
<dbReference type="Pfam" id="PF12833">
    <property type="entry name" value="HTH_18"/>
    <property type="match status" value="1"/>
</dbReference>
<dbReference type="InterPro" id="IPR020449">
    <property type="entry name" value="Tscrpt_reg_AraC-type_HTH"/>
</dbReference>
<dbReference type="InterPro" id="IPR037923">
    <property type="entry name" value="HTH-like"/>
</dbReference>
<gene>
    <name evidence="5" type="ORF">ACFPOF_14685</name>
</gene>
<dbReference type="Gene3D" id="1.10.10.60">
    <property type="entry name" value="Homeodomain-like"/>
    <property type="match status" value="2"/>
</dbReference>
<evidence type="ECO:0000259" key="4">
    <source>
        <dbReference type="PROSITE" id="PS01124"/>
    </source>
</evidence>
<reference evidence="6" key="1">
    <citation type="journal article" date="2019" name="Int. J. Syst. Evol. Microbiol.">
        <title>The Global Catalogue of Microorganisms (GCM) 10K type strain sequencing project: providing services to taxonomists for standard genome sequencing and annotation.</title>
        <authorList>
            <consortium name="The Broad Institute Genomics Platform"/>
            <consortium name="The Broad Institute Genome Sequencing Center for Infectious Disease"/>
            <person name="Wu L."/>
            <person name="Ma J."/>
        </authorList>
    </citation>
    <scope>NUCLEOTIDE SEQUENCE [LARGE SCALE GENOMIC DNA]</scope>
    <source>
        <strain evidence="6">CGMCC 1.18575</strain>
    </source>
</reference>
<accession>A0ABW0HY71</accession>
<dbReference type="InterPro" id="IPR018062">
    <property type="entry name" value="HTH_AraC-typ_CS"/>
</dbReference>
<keyword evidence="1" id="KW-0805">Transcription regulation</keyword>
<dbReference type="InterPro" id="IPR003313">
    <property type="entry name" value="AraC-bd"/>
</dbReference>
<dbReference type="EMBL" id="JBHSMI010000025">
    <property type="protein sequence ID" value="MFC5403987.1"/>
    <property type="molecule type" value="Genomic_DNA"/>
</dbReference>
<dbReference type="SMART" id="SM00342">
    <property type="entry name" value="HTH_ARAC"/>
    <property type="match status" value="1"/>
</dbReference>
<evidence type="ECO:0000313" key="6">
    <source>
        <dbReference type="Proteomes" id="UP001596113"/>
    </source>
</evidence>
<dbReference type="SUPFAM" id="SSF51215">
    <property type="entry name" value="Regulatory protein AraC"/>
    <property type="match status" value="1"/>
</dbReference>